<dbReference type="Gene3D" id="1.10.510.10">
    <property type="entry name" value="Transferase(Phosphotransferase) domain 1"/>
    <property type="match status" value="1"/>
</dbReference>
<evidence type="ECO:0000313" key="2">
    <source>
        <dbReference type="EMBL" id="BAJ90554.1"/>
    </source>
</evidence>
<reference evidence="2" key="1">
    <citation type="journal article" date="2011" name="Plant Physiol.">
        <title>Comprehensive sequence analysis of 24,783 barley full-length cDNAs derived from 12 clone libraries.</title>
        <authorList>
            <person name="Matsumoto T."/>
            <person name="Tanaka T."/>
            <person name="Sakai H."/>
            <person name="Amano N."/>
            <person name="Kanamori H."/>
            <person name="Kurita K."/>
            <person name="Kikuta A."/>
            <person name="Kamiya K."/>
            <person name="Yamamoto M."/>
            <person name="Ikawa H."/>
            <person name="Fujii N."/>
            <person name="Hori K."/>
            <person name="Itoh T."/>
            <person name="Sato K."/>
        </authorList>
    </citation>
    <scope>NUCLEOTIDE SEQUENCE</scope>
    <source>
        <tissue evidence="2">Shoot</tissue>
    </source>
</reference>
<dbReference type="PROSITE" id="PS50011">
    <property type="entry name" value="PROTEIN_KINASE_DOM"/>
    <property type="match status" value="1"/>
</dbReference>
<name>F2D633_HORVV</name>
<feature type="domain" description="Protein kinase" evidence="1">
    <location>
        <begin position="1"/>
        <end position="54"/>
    </location>
</feature>
<dbReference type="GO" id="GO:0004672">
    <property type="term" value="F:protein kinase activity"/>
    <property type="evidence" value="ECO:0007669"/>
    <property type="project" value="InterPro"/>
</dbReference>
<dbReference type="AlphaFoldDB" id="F2D633"/>
<dbReference type="InterPro" id="IPR000719">
    <property type="entry name" value="Prot_kinase_dom"/>
</dbReference>
<organism evidence="2">
    <name type="scientific">Hordeum vulgare subsp. vulgare</name>
    <name type="common">Domesticated barley</name>
    <dbReference type="NCBI Taxonomy" id="112509"/>
    <lineage>
        <taxon>Eukaryota</taxon>
        <taxon>Viridiplantae</taxon>
        <taxon>Streptophyta</taxon>
        <taxon>Embryophyta</taxon>
        <taxon>Tracheophyta</taxon>
        <taxon>Spermatophyta</taxon>
        <taxon>Magnoliopsida</taxon>
        <taxon>Liliopsida</taxon>
        <taxon>Poales</taxon>
        <taxon>Poaceae</taxon>
        <taxon>BOP clade</taxon>
        <taxon>Pooideae</taxon>
        <taxon>Triticodae</taxon>
        <taxon>Triticeae</taxon>
        <taxon>Hordeinae</taxon>
        <taxon>Hordeum</taxon>
    </lineage>
</organism>
<evidence type="ECO:0000259" key="1">
    <source>
        <dbReference type="PROSITE" id="PS50011"/>
    </source>
</evidence>
<sequence>MCHKNGVIHRDLNLENFLHSNKKINSPLHAIDFGLCVLFTTSLLKNKLYLAKYS</sequence>
<dbReference type="EMBL" id="AK359343">
    <property type="protein sequence ID" value="BAJ90554.1"/>
    <property type="molecule type" value="mRNA"/>
</dbReference>
<dbReference type="InterPro" id="IPR011009">
    <property type="entry name" value="Kinase-like_dom_sf"/>
</dbReference>
<dbReference type="SUPFAM" id="SSF56112">
    <property type="entry name" value="Protein kinase-like (PK-like)"/>
    <property type="match status" value="1"/>
</dbReference>
<protein>
    <submittedName>
        <fullName evidence="2">Predicted protein</fullName>
    </submittedName>
</protein>
<dbReference type="GO" id="GO:0005524">
    <property type="term" value="F:ATP binding"/>
    <property type="evidence" value="ECO:0007669"/>
    <property type="project" value="InterPro"/>
</dbReference>
<proteinExistence type="evidence at transcript level"/>
<accession>F2D633</accession>